<feature type="transmembrane region" description="Helical" evidence="1">
    <location>
        <begin position="92"/>
        <end position="109"/>
    </location>
</feature>
<feature type="transmembrane region" description="Helical" evidence="1">
    <location>
        <begin position="162"/>
        <end position="182"/>
    </location>
</feature>
<organism evidence="3 4">
    <name type="scientific">Ruminococcoides intestinale</name>
    <dbReference type="NCBI Taxonomy" id="3133162"/>
    <lineage>
        <taxon>Bacteria</taxon>
        <taxon>Bacillati</taxon>
        <taxon>Bacillota</taxon>
        <taxon>Clostridia</taxon>
        <taxon>Eubacteriales</taxon>
        <taxon>Oscillospiraceae</taxon>
        <taxon>Ruminococcoides</taxon>
    </lineage>
</organism>
<keyword evidence="4" id="KW-1185">Reference proteome</keyword>
<sequence length="437" mass="49922">MFNYGFELFVNLFQGVMFTVFCYKFLTPSRNKICEGIAFCVASLLMFFSITLINWLYLSFAYIETVVFFAIMIPYCVLFFKDRIFVKILTPVILNVIYSVLSFGINYIFSAIISCDYNYLMVESSQYRYMYVVMSNLIFVIVLFIIYNLFKNSLSHIQKQEILITLVIPLLSIAVGLLTFLVSSNADMSDFDRIVLGAVSIIILSFTFINFYLIKSLSKNYSLENENLLLNKEKELYNVQMTSSEKYMKNLTDVKHNIQNQLLCIENLIDGQRYDEAKKMCNNVNNNISANVHFCKTGYVYLDAILNVVYEKAIENDIDFSVDCKDNLSFVAGDDLAVLIGNLADNAVEALAKEQNKKLKISIFQNGSYGVLNVQNYCSSSVLRTNPTLYTSKEDKKNHGRGISIVKSIAKKYGGDVIISEKNNEFTVTVILDRKNL</sequence>
<reference evidence="3 4" key="1">
    <citation type="submission" date="2024-03" db="EMBL/GenBank/DDBJ databases">
        <title>Human intestinal bacterial collection.</title>
        <authorList>
            <person name="Pauvert C."/>
            <person name="Hitch T.C.A."/>
            <person name="Clavel T."/>
        </authorList>
    </citation>
    <scope>NUCLEOTIDE SEQUENCE [LARGE SCALE GENOMIC DNA]</scope>
    <source>
        <strain evidence="3 4">CLA-JM-H38</strain>
    </source>
</reference>
<evidence type="ECO:0000313" key="3">
    <source>
        <dbReference type="EMBL" id="MEQ2470438.1"/>
    </source>
</evidence>
<evidence type="ECO:0000313" key="4">
    <source>
        <dbReference type="Proteomes" id="UP001490816"/>
    </source>
</evidence>
<keyword evidence="1" id="KW-0812">Transmembrane</keyword>
<dbReference type="Pfam" id="PF14501">
    <property type="entry name" value="HATPase_c_5"/>
    <property type="match status" value="1"/>
</dbReference>
<feature type="transmembrane region" description="Helical" evidence="1">
    <location>
        <begin position="6"/>
        <end position="26"/>
    </location>
</feature>
<dbReference type="EMBL" id="JBBMEZ010000025">
    <property type="protein sequence ID" value="MEQ2470438.1"/>
    <property type="molecule type" value="Genomic_DNA"/>
</dbReference>
<feature type="domain" description="Sensor histidine kinase NatK-like C-terminal" evidence="2">
    <location>
        <begin position="335"/>
        <end position="432"/>
    </location>
</feature>
<feature type="transmembrane region" description="Helical" evidence="1">
    <location>
        <begin position="129"/>
        <end position="150"/>
    </location>
</feature>
<accession>A0ABV1FD14</accession>
<dbReference type="PANTHER" id="PTHR40448:SF1">
    <property type="entry name" value="TWO-COMPONENT SENSOR HISTIDINE KINASE"/>
    <property type="match status" value="1"/>
</dbReference>
<dbReference type="InterPro" id="IPR032834">
    <property type="entry name" value="NatK-like_C"/>
</dbReference>
<dbReference type="PANTHER" id="PTHR40448">
    <property type="entry name" value="TWO-COMPONENT SENSOR HISTIDINE KINASE"/>
    <property type="match status" value="1"/>
</dbReference>
<feature type="transmembrane region" description="Helical" evidence="1">
    <location>
        <begin position="194"/>
        <end position="214"/>
    </location>
</feature>
<gene>
    <name evidence="3" type="ORF">WMO39_08900</name>
</gene>
<dbReference type="Proteomes" id="UP001490816">
    <property type="component" value="Unassembled WGS sequence"/>
</dbReference>
<proteinExistence type="predicted"/>
<feature type="transmembrane region" description="Helical" evidence="1">
    <location>
        <begin position="59"/>
        <end position="80"/>
    </location>
</feature>
<dbReference type="SUPFAM" id="SSF55874">
    <property type="entry name" value="ATPase domain of HSP90 chaperone/DNA topoisomerase II/histidine kinase"/>
    <property type="match status" value="1"/>
</dbReference>
<name>A0ABV1FD14_9FIRM</name>
<evidence type="ECO:0000256" key="1">
    <source>
        <dbReference type="SAM" id="Phobius"/>
    </source>
</evidence>
<feature type="transmembrane region" description="Helical" evidence="1">
    <location>
        <begin position="33"/>
        <end position="53"/>
    </location>
</feature>
<dbReference type="InterPro" id="IPR036890">
    <property type="entry name" value="HATPase_C_sf"/>
</dbReference>
<comment type="caution">
    <text evidence="3">The sequence shown here is derived from an EMBL/GenBank/DDBJ whole genome shotgun (WGS) entry which is preliminary data.</text>
</comment>
<keyword evidence="1" id="KW-1133">Transmembrane helix</keyword>
<dbReference type="Gene3D" id="3.30.565.10">
    <property type="entry name" value="Histidine kinase-like ATPase, C-terminal domain"/>
    <property type="match status" value="1"/>
</dbReference>
<keyword evidence="1" id="KW-0472">Membrane</keyword>
<protein>
    <submittedName>
        <fullName evidence="3">GHKL domain-containing protein</fullName>
    </submittedName>
</protein>
<evidence type="ECO:0000259" key="2">
    <source>
        <dbReference type="Pfam" id="PF14501"/>
    </source>
</evidence>
<dbReference type="RefSeq" id="WP_015523924.1">
    <property type="nucleotide sequence ID" value="NZ_JBBMEZ010000025.1"/>
</dbReference>